<dbReference type="SUPFAM" id="SSF51182">
    <property type="entry name" value="RmlC-like cupins"/>
    <property type="match status" value="1"/>
</dbReference>
<dbReference type="PANTHER" id="PTHR36440:SF1">
    <property type="entry name" value="PUTATIVE (AFU_ORTHOLOGUE AFUA_8G07350)-RELATED"/>
    <property type="match status" value="1"/>
</dbReference>
<dbReference type="InterPro" id="IPR053146">
    <property type="entry name" value="QDO-like"/>
</dbReference>
<dbReference type="PANTHER" id="PTHR36440">
    <property type="entry name" value="PUTATIVE (AFU_ORTHOLOGUE AFUA_8G07350)-RELATED"/>
    <property type="match status" value="1"/>
</dbReference>
<dbReference type="Proteomes" id="UP000006073">
    <property type="component" value="Unassembled WGS sequence"/>
</dbReference>
<feature type="domain" description="Cupin type-2" evidence="1">
    <location>
        <begin position="37"/>
        <end position="101"/>
    </location>
</feature>
<comment type="caution">
    <text evidence="2">The sequence shown here is derived from an EMBL/GenBank/DDBJ whole genome shotgun (WGS) entry which is preliminary data.</text>
</comment>
<proteinExistence type="predicted"/>
<evidence type="ECO:0000259" key="1">
    <source>
        <dbReference type="Pfam" id="PF07883"/>
    </source>
</evidence>
<dbReference type="InterPro" id="IPR014710">
    <property type="entry name" value="RmlC-like_jellyroll"/>
</dbReference>
<protein>
    <recommendedName>
        <fullName evidence="1">Cupin type-2 domain-containing protein</fullName>
    </recommendedName>
</protein>
<keyword evidence="3" id="KW-1185">Reference proteome</keyword>
<dbReference type="EMBL" id="ALWO02000023">
    <property type="protein sequence ID" value="EOZ98746.1"/>
    <property type="molecule type" value="Genomic_DNA"/>
</dbReference>
<dbReference type="STRING" id="1189612.A33Q_1400"/>
<name>S2E2N2_INDAL</name>
<dbReference type="InterPro" id="IPR011051">
    <property type="entry name" value="RmlC_Cupin_sf"/>
</dbReference>
<dbReference type="RefSeq" id="WP_009032695.1">
    <property type="nucleotide sequence ID" value="NZ_ALWO02000023.1"/>
</dbReference>
<dbReference type="InterPro" id="IPR013096">
    <property type="entry name" value="Cupin_2"/>
</dbReference>
<dbReference type="Gene3D" id="2.60.120.10">
    <property type="entry name" value="Jelly Rolls"/>
    <property type="match status" value="1"/>
</dbReference>
<organism evidence="2 3">
    <name type="scientific">Indibacter alkaliphilus (strain CCUG 57479 / KCTC 22604 / LW1)</name>
    <dbReference type="NCBI Taxonomy" id="1189612"/>
    <lineage>
        <taxon>Bacteria</taxon>
        <taxon>Pseudomonadati</taxon>
        <taxon>Bacteroidota</taxon>
        <taxon>Cytophagia</taxon>
        <taxon>Cytophagales</taxon>
        <taxon>Cyclobacteriaceae</taxon>
    </lineage>
</organism>
<dbReference type="AlphaFoldDB" id="S2E2N2"/>
<dbReference type="eggNOG" id="COG0662">
    <property type="taxonomic scope" value="Bacteria"/>
</dbReference>
<dbReference type="Pfam" id="PF07883">
    <property type="entry name" value="Cupin_2"/>
    <property type="match status" value="1"/>
</dbReference>
<accession>S2E2N2</accession>
<evidence type="ECO:0000313" key="2">
    <source>
        <dbReference type="EMBL" id="EOZ98746.1"/>
    </source>
</evidence>
<dbReference type="OrthoDB" id="1423961at2"/>
<sequence length="188" mass="21049">MAKTNQIIESKTYGDKAKFLITAADSKGEVLRVQAWIKPGAEGPPEHYHPVQSESFEVIKGQLNMIYEGKEMVLLPGEKITVAPNTLHKWYNAGSEELEIIGELRPALKTEYFLESMYALDQLGKLDKKGLPNPLQFAAILNECYGELFVLGPPIFIQKFMAKVMGRLAKIMGFKGHVPFPTYSTTNK</sequence>
<gene>
    <name evidence="2" type="ORF">A33Q_1400</name>
</gene>
<reference evidence="2 3" key="1">
    <citation type="journal article" date="2013" name="Genome Announc.">
        <title>Draft Genome Sequence of Indibacter alkaliphilus Strain LW1T, Isolated from Lonar Lake, a Haloalkaline Lake in the Buldana District of Maharashtra, India.</title>
        <authorList>
            <person name="Singh A."/>
            <person name="Kumar Jangir P."/>
            <person name="Sharma R."/>
            <person name="Singh A."/>
            <person name="Kumar Pinnaka A."/>
            <person name="Shivaji S."/>
        </authorList>
    </citation>
    <scope>NUCLEOTIDE SEQUENCE [LARGE SCALE GENOMIC DNA]</scope>
    <source>
        <strain evidence="3">CCUG 57479 / KCTC 22604 / LW1</strain>
    </source>
</reference>
<evidence type="ECO:0000313" key="3">
    <source>
        <dbReference type="Proteomes" id="UP000006073"/>
    </source>
</evidence>